<reference evidence="2 3" key="1">
    <citation type="submission" date="2021-01" db="EMBL/GenBank/DDBJ databases">
        <title>Chromosome-level genome assembly of a human fungal pathogen reveals clustering of transcriptionally co-regulated genes.</title>
        <authorList>
            <person name="Voorhies M."/>
            <person name="Cohen S."/>
            <person name="Shea T.P."/>
            <person name="Petrus S."/>
            <person name="Munoz J.F."/>
            <person name="Poplawski S."/>
            <person name="Goldman W.E."/>
            <person name="Michael T."/>
            <person name="Cuomo C.A."/>
            <person name="Sil A."/>
            <person name="Beyhan S."/>
        </authorList>
    </citation>
    <scope>NUCLEOTIDE SEQUENCE [LARGE SCALE GENOMIC DNA]</scope>
    <source>
        <strain evidence="2 3">G184AR</strain>
    </source>
</reference>
<evidence type="ECO:0000256" key="1">
    <source>
        <dbReference type="SAM" id="MobiDB-lite"/>
    </source>
</evidence>
<feature type="region of interest" description="Disordered" evidence="1">
    <location>
        <begin position="18"/>
        <end position="85"/>
    </location>
</feature>
<dbReference type="EMBL" id="JAEVHI010000004">
    <property type="protein sequence ID" value="KAG5294044.1"/>
    <property type="molecule type" value="Genomic_DNA"/>
</dbReference>
<organism evidence="2 3">
    <name type="scientific">Ajellomyces capsulatus</name>
    <name type="common">Darling's disease fungus</name>
    <name type="synonym">Histoplasma capsulatum</name>
    <dbReference type="NCBI Taxonomy" id="5037"/>
    <lineage>
        <taxon>Eukaryota</taxon>
        <taxon>Fungi</taxon>
        <taxon>Dikarya</taxon>
        <taxon>Ascomycota</taxon>
        <taxon>Pezizomycotina</taxon>
        <taxon>Eurotiomycetes</taxon>
        <taxon>Eurotiomycetidae</taxon>
        <taxon>Onygenales</taxon>
        <taxon>Ajellomycetaceae</taxon>
        <taxon>Histoplasma</taxon>
    </lineage>
</organism>
<dbReference type="Proteomes" id="UP000670092">
    <property type="component" value="Unassembled WGS sequence"/>
</dbReference>
<feature type="compositionally biased region" description="Basic residues" evidence="1">
    <location>
        <begin position="27"/>
        <end position="36"/>
    </location>
</feature>
<evidence type="ECO:0000313" key="2">
    <source>
        <dbReference type="EMBL" id="KAG5294044.1"/>
    </source>
</evidence>
<sequence length="85" mass="9584">MEMWRGITTPFLSPFFFPPFQKNNKTEKKHKQKGKPHCPPIRKSPRPVFNKRPRDTNAPTGTTTTARAGLGLGLAPYIQPLPSAR</sequence>
<comment type="caution">
    <text evidence="2">The sequence shown here is derived from an EMBL/GenBank/DDBJ whole genome shotgun (WGS) entry which is preliminary data.</text>
</comment>
<accession>A0A8H7YQY6</accession>
<name>A0A8H7YQY6_AJECA</name>
<dbReference type="VEuPathDB" id="FungiDB:I7I52_05555"/>
<feature type="compositionally biased region" description="Low complexity" evidence="1">
    <location>
        <begin position="60"/>
        <end position="75"/>
    </location>
</feature>
<protein>
    <submittedName>
        <fullName evidence="2">Uncharacterized protein</fullName>
    </submittedName>
</protein>
<evidence type="ECO:0000313" key="3">
    <source>
        <dbReference type="Proteomes" id="UP000670092"/>
    </source>
</evidence>
<proteinExistence type="predicted"/>
<gene>
    <name evidence="2" type="ORF">I7I52_05555</name>
</gene>
<dbReference type="AlphaFoldDB" id="A0A8H7YQY6"/>